<accession>A0AAN8I7C7</accession>
<proteinExistence type="predicted"/>
<gene>
    <name evidence="1" type="ORF">OHC33_003340</name>
</gene>
<dbReference type="Proteomes" id="UP001316803">
    <property type="component" value="Unassembled WGS sequence"/>
</dbReference>
<protein>
    <submittedName>
        <fullName evidence="1">Uncharacterized protein</fullName>
    </submittedName>
</protein>
<organism evidence="1 2">
    <name type="scientific">Knufia fluminis</name>
    <dbReference type="NCBI Taxonomy" id="191047"/>
    <lineage>
        <taxon>Eukaryota</taxon>
        <taxon>Fungi</taxon>
        <taxon>Dikarya</taxon>
        <taxon>Ascomycota</taxon>
        <taxon>Pezizomycotina</taxon>
        <taxon>Eurotiomycetes</taxon>
        <taxon>Chaetothyriomycetidae</taxon>
        <taxon>Chaetothyriales</taxon>
        <taxon>Trichomeriaceae</taxon>
        <taxon>Knufia</taxon>
    </lineage>
</organism>
<evidence type="ECO:0000313" key="2">
    <source>
        <dbReference type="Proteomes" id="UP001316803"/>
    </source>
</evidence>
<evidence type="ECO:0000313" key="1">
    <source>
        <dbReference type="EMBL" id="KAK5955699.1"/>
    </source>
</evidence>
<sequence>MNNLQLFYRNAKRRVTYELLKKFIQNGQHADDTALGPGGFEAAWRHVLGGINPALETIPSQEVLQRLDAEFQTAEQALADFRPAAWSRLLFQARSGQFPASMRRAASQLAFETFPNIKSQATEVELFVGRATDRTPQQYETNVIRAWNEMELRGTIHFLYNKVMELADLWQNRAPNLGRPPLDQLLLNL</sequence>
<dbReference type="AlphaFoldDB" id="A0AAN8I7C7"/>
<keyword evidence="2" id="KW-1185">Reference proteome</keyword>
<dbReference type="EMBL" id="JAKLMC020000006">
    <property type="protein sequence ID" value="KAK5955699.1"/>
    <property type="molecule type" value="Genomic_DNA"/>
</dbReference>
<comment type="caution">
    <text evidence="1">The sequence shown here is derived from an EMBL/GenBank/DDBJ whole genome shotgun (WGS) entry which is preliminary data.</text>
</comment>
<name>A0AAN8I7C7_9EURO</name>
<reference evidence="1 2" key="1">
    <citation type="submission" date="2022-12" db="EMBL/GenBank/DDBJ databases">
        <title>Genomic features and morphological characterization of a novel Knufia sp. strain isolated from spacecraft assembly facility.</title>
        <authorList>
            <person name="Teixeira M."/>
            <person name="Chander A.M."/>
            <person name="Stajich J.E."/>
            <person name="Venkateswaran K."/>
        </authorList>
    </citation>
    <scope>NUCLEOTIDE SEQUENCE [LARGE SCALE GENOMIC DNA]</scope>
    <source>
        <strain evidence="1 2">FJI-L2-BK-P2</strain>
    </source>
</reference>